<protein>
    <submittedName>
        <fullName evidence="12">Putative ribosome bioproteinsis protein</fullName>
    </submittedName>
</protein>
<dbReference type="Pfam" id="PF12756">
    <property type="entry name" value="zf-C2H2_2"/>
    <property type="match status" value="1"/>
</dbReference>
<dbReference type="Pfam" id="PF12171">
    <property type="entry name" value="zf-C2H2_jaz"/>
    <property type="match status" value="1"/>
</dbReference>
<sequence>MANRYTCLSCQVVFADAQLQRAHYKCDWHRYNLKRKVADLPPVTAEEFQQRVLAQKSAVQEQSTYDGTHCQPCGKQFATQKAYENHVRSKKHQEALLKRKPPPAADTVAAKNARNRELSSPQPVYQPPVVEASDDDDSDWESVDGDEDLVDESDRVPPSSCLFCEESSDSPEANVKHMTSSHSFFIPDIEYLVDLEGLLTYLGYKIGVGKICLWCGDDRKSPYRTLRAVQQHMNDKGHCKMAHEGSGLLEYADFYDYSASYPDQEDGQDQDSEVDIPVLEGDGWQLVLPSGAVVGHRSLARYYSQNLQPARPRSEDVTRRLLTHYKALGWTGSTTREVAVQKARDLKFMRRVQAKQEMRLGVKANKLQKHFRQQVLF</sequence>
<feature type="region of interest" description="Disordered" evidence="10">
    <location>
        <begin position="89"/>
        <end position="155"/>
    </location>
</feature>
<dbReference type="SMART" id="SM00355">
    <property type="entry name" value="ZnF_C2H2"/>
    <property type="match status" value="4"/>
</dbReference>
<proteinExistence type="inferred from homology"/>
<keyword evidence="5" id="KW-0677">Repeat</keyword>
<dbReference type="RefSeq" id="XP_064484977.1">
    <property type="nucleotide sequence ID" value="XM_064628907.1"/>
</dbReference>
<dbReference type="InterPro" id="IPR040025">
    <property type="entry name" value="Znf622/Rei1/Reh1"/>
</dbReference>
<dbReference type="EMBL" id="GGLE01005758">
    <property type="protein sequence ID" value="MBY09884.1"/>
    <property type="molecule type" value="Transcribed_RNA"/>
</dbReference>
<dbReference type="SUPFAM" id="SSF57667">
    <property type="entry name" value="beta-beta-alpha zinc fingers"/>
    <property type="match status" value="2"/>
</dbReference>
<evidence type="ECO:0000256" key="6">
    <source>
        <dbReference type="ARBA" id="ARBA00022771"/>
    </source>
</evidence>
<dbReference type="GO" id="GO:0003676">
    <property type="term" value="F:nucleic acid binding"/>
    <property type="evidence" value="ECO:0007669"/>
    <property type="project" value="InterPro"/>
</dbReference>
<evidence type="ECO:0000259" key="11">
    <source>
        <dbReference type="PROSITE" id="PS50157"/>
    </source>
</evidence>
<keyword evidence="7" id="KW-0862">Zinc</keyword>
<accession>A0A2R5LK41</accession>
<keyword evidence="6 9" id="KW-0863">Zinc-finger</keyword>
<feature type="compositionally biased region" description="Acidic residues" evidence="10">
    <location>
        <begin position="132"/>
        <end position="151"/>
    </location>
</feature>
<evidence type="ECO:0000313" key="12">
    <source>
        <dbReference type="EMBL" id="MBY09884.1"/>
    </source>
</evidence>
<dbReference type="InterPro" id="IPR036236">
    <property type="entry name" value="Znf_C2H2_sf"/>
</dbReference>
<dbReference type="PANTHER" id="PTHR13182">
    <property type="entry name" value="ZINC FINGER PROTEIN 622"/>
    <property type="match status" value="1"/>
</dbReference>
<keyword evidence="3" id="KW-0690">Ribosome biogenesis</keyword>
<organism evidence="12">
    <name type="scientific">Ornithodoros turicata</name>
    <dbReference type="NCBI Taxonomy" id="34597"/>
    <lineage>
        <taxon>Eukaryota</taxon>
        <taxon>Metazoa</taxon>
        <taxon>Ecdysozoa</taxon>
        <taxon>Arthropoda</taxon>
        <taxon>Chelicerata</taxon>
        <taxon>Arachnida</taxon>
        <taxon>Acari</taxon>
        <taxon>Parasitiformes</taxon>
        <taxon>Ixodida</taxon>
        <taxon>Ixodoidea</taxon>
        <taxon>Argasidae</taxon>
        <taxon>Ornithodorinae</taxon>
        <taxon>Ornithodoros</taxon>
    </lineage>
</organism>
<evidence type="ECO:0000256" key="10">
    <source>
        <dbReference type="SAM" id="MobiDB-lite"/>
    </source>
</evidence>
<evidence type="ECO:0000256" key="2">
    <source>
        <dbReference type="ARBA" id="ARBA00022490"/>
    </source>
</evidence>
<dbReference type="GO" id="GO:0042273">
    <property type="term" value="P:ribosomal large subunit biogenesis"/>
    <property type="evidence" value="ECO:0007669"/>
    <property type="project" value="TreeGrafter"/>
</dbReference>
<dbReference type="InterPro" id="IPR003604">
    <property type="entry name" value="Matrin/U1-like-C_Znf_C2H2"/>
</dbReference>
<keyword evidence="4" id="KW-0479">Metal-binding</keyword>
<dbReference type="GO" id="GO:0008270">
    <property type="term" value="F:zinc ion binding"/>
    <property type="evidence" value="ECO:0007669"/>
    <property type="project" value="UniProtKB-KW"/>
</dbReference>
<dbReference type="InterPro" id="IPR041661">
    <property type="entry name" value="ZN622/Rei1/Reh1_Znf-C2H2"/>
</dbReference>
<dbReference type="GO" id="GO:0030687">
    <property type="term" value="C:preribosome, large subunit precursor"/>
    <property type="evidence" value="ECO:0007669"/>
    <property type="project" value="TreeGrafter"/>
</dbReference>
<reference evidence="12" key="1">
    <citation type="submission" date="2018-03" db="EMBL/GenBank/DDBJ databases">
        <title>The relapsing fever spirochete Borrelia turicatae persists in the highly oxidative environment of its soft-bodied tick vector.</title>
        <authorList>
            <person name="Bourret T.J."/>
            <person name="Boyle W.K."/>
            <person name="Valenzuela J.G."/>
            <person name="Oliveira F."/>
            <person name="Lopez J.E."/>
        </authorList>
    </citation>
    <scope>NUCLEOTIDE SEQUENCE</scope>
    <source>
        <strain evidence="12">Kansas strain/isolate</strain>
        <tissue evidence="12">Salivary glands</tissue>
    </source>
</reference>
<keyword evidence="2" id="KW-0963">Cytoplasm</keyword>
<evidence type="ECO:0000256" key="3">
    <source>
        <dbReference type="ARBA" id="ARBA00022517"/>
    </source>
</evidence>
<dbReference type="Gene3D" id="3.30.160.60">
    <property type="entry name" value="Classic Zinc Finger"/>
    <property type="match status" value="1"/>
</dbReference>
<evidence type="ECO:0000256" key="5">
    <source>
        <dbReference type="ARBA" id="ARBA00022737"/>
    </source>
</evidence>
<dbReference type="PANTHER" id="PTHR13182:SF8">
    <property type="entry name" value="CYTOPLASMIC 60S SUBUNIT BIOGENESIS FACTOR ZNF622"/>
    <property type="match status" value="1"/>
</dbReference>
<evidence type="ECO:0000256" key="4">
    <source>
        <dbReference type="ARBA" id="ARBA00022723"/>
    </source>
</evidence>
<dbReference type="GeneID" id="135397359"/>
<evidence type="ECO:0000256" key="7">
    <source>
        <dbReference type="ARBA" id="ARBA00022833"/>
    </source>
</evidence>
<feature type="domain" description="C2H2-type" evidence="11">
    <location>
        <begin position="68"/>
        <end position="92"/>
    </location>
</feature>
<dbReference type="PROSITE" id="PS50157">
    <property type="entry name" value="ZINC_FINGER_C2H2_2"/>
    <property type="match status" value="1"/>
</dbReference>
<dbReference type="InterPro" id="IPR022755">
    <property type="entry name" value="Znf_C2H2_jaz"/>
</dbReference>
<comment type="subcellular location">
    <subcellularLocation>
        <location evidence="1">Cytoplasm</location>
    </subcellularLocation>
</comment>
<dbReference type="GO" id="GO:0005737">
    <property type="term" value="C:cytoplasm"/>
    <property type="evidence" value="ECO:0007669"/>
    <property type="project" value="UniProtKB-SubCell"/>
</dbReference>
<dbReference type="AlphaFoldDB" id="A0A2R5LK41"/>
<evidence type="ECO:0000256" key="8">
    <source>
        <dbReference type="ARBA" id="ARBA00034126"/>
    </source>
</evidence>
<comment type="similarity">
    <text evidence="8">Belongs to the REI1 family.</text>
</comment>
<dbReference type="SMART" id="SM00451">
    <property type="entry name" value="ZnF_U1"/>
    <property type="match status" value="2"/>
</dbReference>
<feature type="compositionally biased region" description="Low complexity" evidence="10">
    <location>
        <begin position="121"/>
        <end position="131"/>
    </location>
</feature>
<evidence type="ECO:0000256" key="1">
    <source>
        <dbReference type="ARBA" id="ARBA00004496"/>
    </source>
</evidence>
<dbReference type="InterPro" id="IPR013087">
    <property type="entry name" value="Znf_C2H2_type"/>
</dbReference>
<dbReference type="PROSITE" id="PS00028">
    <property type="entry name" value="ZINC_FINGER_C2H2_1"/>
    <property type="match status" value="2"/>
</dbReference>
<dbReference type="KEGG" id="oti:135397359"/>
<evidence type="ECO:0000256" key="9">
    <source>
        <dbReference type="PROSITE-ProRule" id="PRU00042"/>
    </source>
</evidence>
<name>A0A2R5LK41_9ACAR</name>